<dbReference type="InterPro" id="IPR026341">
    <property type="entry name" value="T9SS_type_B"/>
</dbReference>
<name>A0ABT0QI93_9FLAO</name>
<feature type="domain" description="DUF11" evidence="1">
    <location>
        <begin position="51"/>
        <end position="159"/>
    </location>
</feature>
<comment type="caution">
    <text evidence="2">The sequence shown here is derived from an EMBL/GenBank/DDBJ whole genome shotgun (WGS) entry which is preliminary data.</text>
</comment>
<dbReference type="RefSeq" id="WP_249974034.1">
    <property type="nucleotide sequence ID" value="NZ_JAMFLZ010000012.1"/>
</dbReference>
<feature type="domain" description="DUF11" evidence="1">
    <location>
        <begin position="182"/>
        <end position="295"/>
    </location>
</feature>
<dbReference type="InterPro" id="IPR047589">
    <property type="entry name" value="DUF11_rpt"/>
</dbReference>
<protein>
    <submittedName>
        <fullName evidence="2">Gliding motility-associated C-terminal domain-containing protein</fullName>
    </submittedName>
</protein>
<dbReference type="InterPro" id="IPR001434">
    <property type="entry name" value="OmcB-like_DUF11"/>
</dbReference>
<accession>A0ABT0QI93</accession>
<organism evidence="2 3">
    <name type="scientific">Jejuia spongiicola</name>
    <dbReference type="NCBI Taxonomy" id="2942207"/>
    <lineage>
        <taxon>Bacteria</taxon>
        <taxon>Pseudomonadati</taxon>
        <taxon>Bacteroidota</taxon>
        <taxon>Flavobacteriia</taxon>
        <taxon>Flavobacteriales</taxon>
        <taxon>Flavobacteriaceae</taxon>
        <taxon>Jejuia</taxon>
    </lineage>
</organism>
<dbReference type="NCBIfam" id="TIGR01451">
    <property type="entry name" value="B_ant_repeat"/>
    <property type="match status" value="3"/>
</dbReference>
<dbReference type="PANTHER" id="PTHR34819">
    <property type="entry name" value="LARGE CYSTEINE-RICH PERIPLASMIC PROTEIN OMCB"/>
    <property type="match status" value="1"/>
</dbReference>
<dbReference type="EMBL" id="JAMFLZ010000012">
    <property type="protein sequence ID" value="MCL6296714.1"/>
    <property type="molecule type" value="Genomic_DNA"/>
</dbReference>
<dbReference type="Pfam" id="PF13585">
    <property type="entry name" value="CHU_C"/>
    <property type="match status" value="1"/>
</dbReference>
<dbReference type="PANTHER" id="PTHR34819:SF3">
    <property type="entry name" value="CELL SURFACE PROTEIN"/>
    <property type="match status" value="1"/>
</dbReference>
<sequence>STELTINATVDDGTFGITITNTTSSVKADQSDPNIENNIGSVSIIPTAFIDLSLTKTVVDDVENPEVGDMITFEIQVDNEGPTEATGVQVTDLIPSGYDFVNYSSSIGTYNPDTGLWDIGFIEIGNTAVLLVDVLVMDNGEYVNCAEITAANEIDIDSTPANGEPTEDDFNCASVPPLQAVDLGVVKTVVANNLTPMVDTEVSFEIRLTNHGPIDATEVLITDLLPNGYSFLNYSSTKGTYDYTTGIWNVGSIINGETEILIIDAIVNESGNYLNCVTITSLHQEDTGIENNTSCIATEPVAVVDIELTKDVDELMPVAESNVVFTIELTNSGPSVATGVEVMDLLPSGYNFVNATTTSGVYNDTTGVWIVGSIGINASETLTIVAYVLPIGEWENIAEVISANEFDLDSTPNNNDPYEDDQASVTPEPIVLLTIPEGFTPNGDDTNDVFEIEHLEVLYPNFSMEIVNRNGNTVYKYQHNGDPLKTPIWWDGYSTGKRNFSNGIVPAGTYFYVINFNNNERKPQTGWVYLRR</sequence>
<reference evidence="2" key="1">
    <citation type="submission" date="2022-05" db="EMBL/GenBank/DDBJ databases">
        <authorList>
            <person name="Park J.-S."/>
        </authorList>
    </citation>
    <scope>NUCLEOTIDE SEQUENCE</scope>
    <source>
        <strain evidence="2">2012CJ34-3</strain>
    </source>
</reference>
<dbReference type="InterPro" id="IPR051172">
    <property type="entry name" value="Chlamydia_OmcB"/>
</dbReference>
<evidence type="ECO:0000313" key="2">
    <source>
        <dbReference type="EMBL" id="MCL6296714.1"/>
    </source>
</evidence>
<gene>
    <name evidence="2" type="ORF">M3P09_17040</name>
</gene>
<proteinExistence type="predicted"/>
<keyword evidence="3" id="KW-1185">Reference proteome</keyword>
<dbReference type="NCBIfam" id="TIGR04131">
    <property type="entry name" value="Bac_Flav_CTERM"/>
    <property type="match status" value="1"/>
</dbReference>
<feature type="domain" description="DUF11" evidence="1">
    <location>
        <begin position="305"/>
        <end position="414"/>
    </location>
</feature>
<dbReference type="Proteomes" id="UP001165381">
    <property type="component" value="Unassembled WGS sequence"/>
</dbReference>
<dbReference type="Pfam" id="PF01345">
    <property type="entry name" value="DUF11"/>
    <property type="match status" value="3"/>
</dbReference>
<evidence type="ECO:0000259" key="1">
    <source>
        <dbReference type="Pfam" id="PF01345"/>
    </source>
</evidence>
<feature type="non-terminal residue" evidence="2">
    <location>
        <position position="1"/>
    </location>
</feature>
<evidence type="ECO:0000313" key="3">
    <source>
        <dbReference type="Proteomes" id="UP001165381"/>
    </source>
</evidence>
<dbReference type="Gene3D" id="2.60.40.1170">
    <property type="entry name" value="Mu homology domain, subdomain B"/>
    <property type="match status" value="1"/>
</dbReference>